<dbReference type="Pfam" id="PF22029">
    <property type="entry name" value="PhyR_sigma2"/>
    <property type="match status" value="1"/>
</dbReference>
<gene>
    <name evidence="8" type="ORF">BJF91_10815</name>
    <name evidence="7" type="ORF">GGQ71_004862</name>
</gene>
<dbReference type="PANTHER" id="PTHR43133">
    <property type="entry name" value="RNA POLYMERASE ECF-TYPE SIGMA FACTO"/>
    <property type="match status" value="1"/>
</dbReference>
<dbReference type="EMBL" id="MKIN01000026">
    <property type="protein sequence ID" value="OLP47904.1"/>
    <property type="molecule type" value="Genomic_DNA"/>
</dbReference>
<reference evidence="7 10" key="2">
    <citation type="submission" date="2020-08" db="EMBL/GenBank/DDBJ databases">
        <title>Genomic Encyclopedia of Type Strains, Phase IV (KMG-IV): sequencing the most valuable type-strain genomes for metagenomic binning, comparative biology and taxonomic classification.</title>
        <authorList>
            <person name="Goeker M."/>
        </authorList>
    </citation>
    <scope>NUCLEOTIDE SEQUENCE [LARGE SCALE GENOMIC DNA]</scope>
    <source>
        <strain evidence="7 10">DSM 100021</strain>
    </source>
</reference>
<feature type="domain" description="PhyR sigma2" evidence="6">
    <location>
        <begin position="8"/>
        <end position="61"/>
    </location>
</feature>
<keyword evidence="4" id="KW-0804">Transcription</keyword>
<dbReference type="PANTHER" id="PTHR43133:SF25">
    <property type="entry name" value="RNA POLYMERASE SIGMA FACTOR RFAY-RELATED"/>
    <property type="match status" value="1"/>
</dbReference>
<accession>A0A1Q9A060</accession>
<organism evidence="8 9">
    <name type="scientific">Allorhizobium taibaishanense</name>
    <dbReference type="NCBI Taxonomy" id="887144"/>
    <lineage>
        <taxon>Bacteria</taxon>
        <taxon>Pseudomonadati</taxon>
        <taxon>Pseudomonadota</taxon>
        <taxon>Alphaproteobacteria</taxon>
        <taxon>Hyphomicrobiales</taxon>
        <taxon>Rhizobiaceae</taxon>
        <taxon>Rhizobium/Agrobacterium group</taxon>
        <taxon>Allorhizobium</taxon>
    </lineage>
</organism>
<reference evidence="8 9" key="1">
    <citation type="submission" date="2016-09" db="EMBL/GenBank/DDBJ databases">
        <title>Rhizobium oryziradicis sp. nov., isolated from the root of rice.</title>
        <authorList>
            <person name="Zhao J."/>
            <person name="Zhang X."/>
        </authorList>
    </citation>
    <scope>NUCLEOTIDE SEQUENCE [LARGE SCALE GENOMIC DNA]</scope>
    <source>
        <strain evidence="8 9">14971</strain>
    </source>
</reference>
<dbReference type="AlphaFoldDB" id="A0A1Q9A060"/>
<keyword evidence="2" id="KW-0805">Transcription regulation</keyword>
<dbReference type="Gene3D" id="1.10.1740.10">
    <property type="match status" value="1"/>
</dbReference>
<dbReference type="Gene3D" id="1.10.10.10">
    <property type="entry name" value="Winged helix-like DNA-binding domain superfamily/Winged helix DNA-binding domain"/>
    <property type="match status" value="1"/>
</dbReference>
<evidence type="ECO:0000259" key="5">
    <source>
        <dbReference type="Pfam" id="PF08281"/>
    </source>
</evidence>
<dbReference type="CDD" id="cd06171">
    <property type="entry name" value="Sigma70_r4"/>
    <property type="match status" value="1"/>
</dbReference>
<dbReference type="GO" id="GO:0006352">
    <property type="term" value="P:DNA-templated transcription initiation"/>
    <property type="evidence" value="ECO:0007669"/>
    <property type="project" value="InterPro"/>
</dbReference>
<evidence type="ECO:0000259" key="6">
    <source>
        <dbReference type="Pfam" id="PF22029"/>
    </source>
</evidence>
<name>A0A1Q9A060_9HYPH</name>
<evidence type="ECO:0000256" key="3">
    <source>
        <dbReference type="ARBA" id="ARBA00023082"/>
    </source>
</evidence>
<evidence type="ECO:0000313" key="10">
    <source>
        <dbReference type="Proteomes" id="UP000544107"/>
    </source>
</evidence>
<evidence type="ECO:0000256" key="2">
    <source>
        <dbReference type="ARBA" id="ARBA00023015"/>
    </source>
</evidence>
<dbReference type="GO" id="GO:0016987">
    <property type="term" value="F:sigma factor activity"/>
    <property type="evidence" value="ECO:0007669"/>
    <property type="project" value="UniProtKB-KW"/>
</dbReference>
<dbReference type="InterPro" id="IPR013325">
    <property type="entry name" value="RNA_pol_sigma_r2"/>
</dbReference>
<evidence type="ECO:0000256" key="1">
    <source>
        <dbReference type="ARBA" id="ARBA00010641"/>
    </source>
</evidence>
<evidence type="ECO:0000313" key="9">
    <source>
        <dbReference type="Proteomes" id="UP000185598"/>
    </source>
</evidence>
<dbReference type="InterPro" id="IPR014284">
    <property type="entry name" value="RNA_pol_sigma-70_dom"/>
</dbReference>
<dbReference type="InterPro" id="IPR039425">
    <property type="entry name" value="RNA_pol_sigma-70-like"/>
</dbReference>
<dbReference type="Proteomes" id="UP000185598">
    <property type="component" value="Unassembled WGS sequence"/>
</dbReference>
<protein>
    <submittedName>
        <fullName evidence="7">RNA polymerase sigma-70 factor (ECF subfamily)</fullName>
    </submittedName>
    <submittedName>
        <fullName evidence="8">RNA polymerase subunit sigma</fullName>
    </submittedName>
</protein>
<proteinExistence type="inferred from homology"/>
<dbReference type="EMBL" id="JACIED010000009">
    <property type="protein sequence ID" value="MBB4010561.1"/>
    <property type="molecule type" value="Genomic_DNA"/>
</dbReference>
<dbReference type="Proteomes" id="UP000544107">
    <property type="component" value="Unassembled WGS sequence"/>
</dbReference>
<evidence type="ECO:0000313" key="8">
    <source>
        <dbReference type="EMBL" id="OLP47904.1"/>
    </source>
</evidence>
<dbReference type="InterPro" id="IPR013324">
    <property type="entry name" value="RNA_pol_sigma_r3/r4-like"/>
</dbReference>
<evidence type="ECO:0000256" key="4">
    <source>
        <dbReference type="ARBA" id="ARBA00023163"/>
    </source>
</evidence>
<keyword evidence="3" id="KW-0731">Sigma factor</keyword>
<evidence type="ECO:0000313" key="7">
    <source>
        <dbReference type="EMBL" id="MBB4010561.1"/>
    </source>
</evidence>
<dbReference type="InterPro" id="IPR053866">
    <property type="entry name" value="PhyR_sigma2"/>
</dbReference>
<dbReference type="SUPFAM" id="SSF88659">
    <property type="entry name" value="Sigma3 and sigma4 domains of RNA polymerase sigma factors"/>
    <property type="match status" value="1"/>
</dbReference>
<dbReference type="OrthoDB" id="9797134at2"/>
<sequence length="175" mass="19599">MDDMLLQVEPMIPALRRYARGLLGDVEASDDIVQDCLERVVANWSRRRDDNARSWVFAILHNLAVNRLRQKARRGNMVALEDMPEASGASEATQEQTVYGKEVMSVIELLPPDHRSVLLLISVEDLSYVEAAKILAVPVGTVMSRLSRAREQLRILLESSPTGVRVGGSHLRRVK</sequence>
<dbReference type="SUPFAM" id="SSF88946">
    <property type="entry name" value="Sigma2 domain of RNA polymerase sigma factors"/>
    <property type="match status" value="1"/>
</dbReference>
<keyword evidence="9" id="KW-1185">Reference proteome</keyword>
<dbReference type="STRING" id="887144.BJF91_10815"/>
<dbReference type="InterPro" id="IPR036388">
    <property type="entry name" value="WH-like_DNA-bd_sf"/>
</dbReference>
<dbReference type="NCBIfam" id="TIGR02937">
    <property type="entry name" value="sigma70-ECF"/>
    <property type="match status" value="1"/>
</dbReference>
<dbReference type="InterPro" id="IPR013249">
    <property type="entry name" value="RNA_pol_sigma70_r4_t2"/>
</dbReference>
<feature type="domain" description="RNA polymerase sigma factor 70 region 4 type 2" evidence="5">
    <location>
        <begin position="102"/>
        <end position="153"/>
    </location>
</feature>
<dbReference type="RefSeq" id="WP_075616469.1">
    <property type="nucleotide sequence ID" value="NZ_JACIED010000009.1"/>
</dbReference>
<comment type="similarity">
    <text evidence="1">Belongs to the sigma-70 factor family. ECF subfamily.</text>
</comment>
<dbReference type="Pfam" id="PF08281">
    <property type="entry name" value="Sigma70_r4_2"/>
    <property type="match status" value="1"/>
</dbReference>
<comment type="caution">
    <text evidence="8">The sequence shown here is derived from an EMBL/GenBank/DDBJ whole genome shotgun (WGS) entry which is preliminary data.</text>
</comment>
<dbReference type="GO" id="GO:0003677">
    <property type="term" value="F:DNA binding"/>
    <property type="evidence" value="ECO:0007669"/>
    <property type="project" value="InterPro"/>
</dbReference>